<evidence type="ECO:0000313" key="2">
    <source>
        <dbReference type="Proteomes" id="UP000286746"/>
    </source>
</evidence>
<dbReference type="SUPFAM" id="SSF48208">
    <property type="entry name" value="Six-hairpin glycosidases"/>
    <property type="match status" value="1"/>
</dbReference>
<sequence>MSLRNDPYVGPSFLAVANPGFEQGREGWVWDDGTGVATGHPHTGGSHARLDAGRGRQVRQVVTATGKGTYDVSAWIAAGGPGGAFLVRVNGAPAGEVAVANRSFYSRHTVSRVALRKGDRMEITFASGDGDGDSASGAWVDVDDVMLSPAAPADPRVTSSEPLLVEMFEWAKRKANSWVHLAGTVGPLNVDERHPSGTGAAAYAPSYWAGYAHRSGYYARDTAHQVVGAQILGLSEENKTMLGSFAASAVAAHAYYPVWSFNFDARTYLSIDYRGVDSFVREVPAPFELVEKAEQAYRWSGDAFYVDDAMWDFCRHATTEFVEEHDRLKPNGVAEGTGQGIFEGSASYNESGGEQLVEAGDAFASQYRAYLAASALASARGDEEQAARYAGRAAELRRYFHRGWVANQGAAMTRAYSLSGAPLSGWGRENSWFMPMKRLLLPGPRNDAYLDYIDEMAEGVGKPVNIEAITYLPDTFFANDRDRQAWKWMRYVYDHRNDRHPVAAQGLNGDYPEVAFTLVSQAVEGLMGFCPDAPRSRVTTRSHLPRGIDWVRIDRIPVGGAYFDLRHDGTHRSTLTNGTSTVYAWQARFPGDHHAVRTDGRPYETERRTLHGNVHTCVNVWVPPGETAVVDVARA</sequence>
<proteinExistence type="predicted"/>
<dbReference type="InterPro" id="IPR008928">
    <property type="entry name" value="6-hairpin_glycosidase_sf"/>
</dbReference>
<gene>
    <name evidence="1" type="ORF">GKJPGBOP_00080</name>
</gene>
<evidence type="ECO:0008006" key="3">
    <source>
        <dbReference type="Google" id="ProtNLM"/>
    </source>
</evidence>
<reference evidence="1 2" key="1">
    <citation type="submission" date="2018-11" db="EMBL/GenBank/DDBJ databases">
        <title>Whole genome sequence of Streptomyces paromomycinus NBRC 15454(T).</title>
        <authorList>
            <person name="Komaki H."/>
            <person name="Tamura T."/>
        </authorList>
    </citation>
    <scope>NUCLEOTIDE SEQUENCE [LARGE SCALE GENOMIC DNA]</scope>
    <source>
        <strain evidence="1 2">NBRC 15454</strain>
    </source>
</reference>
<protein>
    <recommendedName>
        <fullName evidence="3">CBM6 domain-containing protein</fullName>
    </recommendedName>
</protein>
<dbReference type="Gene3D" id="2.60.120.260">
    <property type="entry name" value="Galactose-binding domain-like"/>
    <property type="match status" value="1"/>
</dbReference>
<evidence type="ECO:0000313" key="1">
    <source>
        <dbReference type="EMBL" id="GCD40431.1"/>
    </source>
</evidence>
<accession>A0A401VTM0</accession>
<keyword evidence="2" id="KW-1185">Reference proteome</keyword>
<comment type="caution">
    <text evidence="1">The sequence shown here is derived from an EMBL/GenBank/DDBJ whole genome shotgun (WGS) entry which is preliminary data.</text>
</comment>
<organism evidence="1 2">
    <name type="scientific">Streptomyces paromomycinus</name>
    <name type="common">Streptomyces rimosus subsp. paromomycinus</name>
    <dbReference type="NCBI Taxonomy" id="92743"/>
    <lineage>
        <taxon>Bacteria</taxon>
        <taxon>Bacillati</taxon>
        <taxon>Actinomycetota</taxon>
        <taxon>Actinomycetes</taxon>
        <taxon>Kitasatosporales</taxon>
        <taxon>Streptomycetaceae</taxon>
        <taxon>Streptomyces</taxon>
    </lineage>
</organism>
<dbReference type="GO" id="GO:0005975">
    <property type="term" value="P:carbohydrate metabolic process"/>
    <property type="evidence" value="ECO:0007669"/>
    <property type="project" value="InterPro"/>
</dbReference>
<dbReference type="AlphaFoldDB" id="A0A401VTM0"/>
<dbReference type="Gene3D" id="1.50.10.10">
    <property type="match status" value="1"/>
</dbReference>
<dbReference type="Proteomes" id="UP000286746">
    <property type="component" value="Unassembled WGS sequence"/>
</dbReference>
<name>A0A401VTM0_STREY</name>
<dbReference type="EMBL" id="BHZD01000001">
    <property type="protein sequence ID" value="GCD40431.1"/>
    <property type="molecule type" value="Genomic_DNA"/>
</dbReference>
<dbReference type="InterPro" id="IPR012341">
    <property type="entry name" value="6hp_glycosidase-like_sf"/>
</dbReference>